<feature type="compositionally biased region" description="Low complexity" evidence="5">
    <location>
        <begin position="181"/>
        <end position="195"/>
    </location>
</feature>
<reference evidence="6" key="2">
    <citation type="submission" date="2025-09" db="UniProtKB">
        <authorList>
            <consortium name="Ensembl"/>
        </authorList>
    </citation>
    <scope>IDENTIFICATION</scope>
</reference>
<dbReference type="PANTHER" id="PTHR34639:SF1">
    <property type="entry name" value="PROTEIN FLATTOP"/>
    <property type="match status" value="1"/>
</dbReference>
<evidence type="ECO:0000313" key="6">
    <source>
        <dbReference type="Ensembl" id="ENSMALP00000003070.1"/>
    </source>
</evidence>
<accession>A0A3Q3Q2L5</accession>
<dbReference type="CTD" id="257177"/>
<evidence type="ECO:0000256" key="5">
    <source>
        <dbReference type="SAM" id="MobiDB-lite"/>
    </source>
</evidence>
<keyword evidence="7" id="KW-1185">Reference proteome</keyword>
<evidence type="ECO:0000256" key="3">
    <source>
        <dbReference type="ARBA" id="ARBA00033306"/>
    </source>
</evidence>
<evidence type="ECO:0000313" key="7">
    <source>
        <dbReference type="Proteomes" id="UP000261600"/>
    </source>
</evidence>
<evidence type="ECO:0000256" key="1">
    <source>
        <dbReference type="ARBA" id="ARBA00009887"/>
    </source>
</evidence>
<dbReference type="GO" id="GO:0044782">
    <property type="term" value="P:cilium organization"/>
    <property type="evidence" value="ECO:0007669"/>
    <property type="project" value="TreeGrafter"/>
</dbReference>
<feature type="compositionally biased region" description="Basic and acidic residues" evidence="5">
    <location>
        <begin position="240"/>
        <end position="249"/>
    </location>
</feature>
<dbReference type="GO" id="GO:0036064">
    <property type="term" value="C:ciliary basal body"/>
    <property type="evidence" value="ECO:0007669"/>
    <property type="project" value="TreeGrafter"/>
</dbReference>
<dbReference type="AlphaFoldDB" id="A0A3Q3Q2L5"/>
<feature type="region of interest" description="Disordered" evidence="5">
    <location>
        <begin position="117"/>
        <end position="249"/>
    </location>
</feature>
<protein>
    <recommendedName>
        <fullName evidence="2">Protein Flattop</fullName>
    </recommendedName>
    <alternativeName>
        <fullName evidence="3">Cilia- and flagella-associated protein 126</fullName>
    </alternativeName>
</protein>
<organism evidence="6 7">
    <name type="scientific">Monopterus albus</name>
    <name type="common">Swamp eel</name>
    <dbReference type="NCBI Taxonomy" id="43700"/>
    <lineage>
        <taxon>Eukaryota</taxon>
        <taxon>Metazoa</taxon>
        <taxon>Chordata</taxon>
        <taxon>Craniata</taxon>
        <taxon>Vertebrata</taxon>
        <taxon>Euteleostomi</taxon>
        <taxon>Actinopterygii</taxon>
        <taxon>Neopterygii</taxon>
        <taxon>Teleostei</taxon>
        <taxon>Neoteleostei</taxon>
        <taxon>Acanthomorphata</taxon>
        <taxon>Anabantaria</taxon>
        <taxon>Synbranchiformes</taxon>
        <taxon>Synbranchidae</taxon>
        <taxon>Monopterus</taxon>
    </lineage>
</organism>
<dbReference type="Proteomes" id="UP000261600">
    <property type="component" value="Unplaced"/>
</dbReference>
<name>A0A3Q3Q2L5_MONAL</name>
<dbReference type="InterPro" id="IPR038797">
    <property type="entry name" value="Fltp"/>
</dbReference>
<comment type="function">
    <text evidence="4">Microtubule inner protein (MIP) part of the dynein-decorated doublet microtubules (DMTs) in cilia axoneme. Acts as a regulator of cilium basal body docking and positioning in mono- and multiciliated cells. Regulates basal body docking and cilia formation in multiciliated lung cells. Regulates kinocilium positioning and stereocilia bundle morphogenesis in the inner ear.</text>
</comment>
<dbReference type="GeneID" id="109969970"/>
<dbReference type="RefSeq" id="XP_020472877.1">
    <property type="nucleotide sequence ID" value="XM_020617221.1"/>
</dbReference>
<dbReference type="PANTHER" id="PTHR34639">
    <property type="entry name" value="PROTEIN FLATTOP"/>
    <property type="match status" value="1"/>
</dbReference>
<reference evidence="6" key="1">
    <citation type="submission" date="2025-08" db="UniProtKB">
        <authorList>
            <consortium name="Ensembl"/>
        </authorList>
    </citation>
    <scope>IDENTIFICATION</scope>
</reference>
<dbReference type="Ensembl" id="ENSMALT00000003153.1">
    <property type="protein sequence ID" value="ENSMALP00000003070.1"/>
    <property type="gene ID" value="ENSMALG00000002272.1"/>
</dbReference>
<proteinExistence type="inferred from homology"/>
<dbReference type="CDD" id="cd23705">
    <property type="entry name" value="Flattop"/>
    <property type="match status" value="1"/>
</dbReference>
<comment type="similarity">
    <text evidence="1">Belongs to the Flattop family.</text>
</comment>
<dbReference type="STRING" id="43700.ENSMALP00000003070"/>
<feature type="compositionally biased region" description="Basic and acidic residues" evidence="5">
    <location>
        <begin position="133"/>
        <end position="142"/>
    </location>
</feature>
<evidence type="ECO:0000256" key="2">
    <source>
        <dbReference type="ARBA" id="ARBA00019181"/>
    </source>
</evidence>
<dbReference type="Pfam" id="PF22611">
    <property type="entry name" value="CFAP126"/>
    <property type="match status" value="1"/>
</dbReference>
<sequence length="249" mass="27183">MHLLPCNRSTKQMRRVQADAEMSSSYSANQYNSAFKSQRLQNWCETKHFKEKPTAHHGHTTFIANDRGHLFPGAVKRGSAWPDFKGTWDLPARIPPCHINPTSRSVEGLNRLKSWGFDPQYTGKSPPHTGSKNTDRRQDVAKQSDGVVQQEGAAPFSAGEAQPLPQSCAATTGERAASQNQDSQAAVAGSVAQQDPQATGKDRPVSQCFEAEDKPALRPATEEGNTTDTGVGRPVSNVSEECKKKNLQK</sequence>
<evidence type="ECO:0000256" key="4">
    <source>
        <dbReference type="ARBA" id="ARBA00045261"/>
    </source>
</evidence>